<comment type="caution">
    <text evidence="4">The sequence shown here is derived from an EMBL/GenBank/DDBJ whole genome shotgun (WGS) entry which is preliminary data.</text>
</comment>
<gene>
    <name evidence="4" type="ORF">GF068_23475</name>
</gene>
<evidence type="ECO:0000256" key="2">
    <source>
        <dbReference type="SAM" id="SignalP"/>
    </source>
</evidence>
<dbReference type="NCBIfam" id="TIGR03901">
    <property type="entry name" value="MYXO-CTERM"/>
    <property type="match status" value="1"/>
</dbReference>
<keyword evidence="2" id="KW-0732">Signal</keyword>
<name>A0A6N7PTE5_9BACT</name>
<feature type="chain" id="PRO_5027049886" description="Integrin beta-like protein A-E N-terminal domain-containing protein" evidence="2">
    <location>
        <begin position="26"/>
        <end position="1085"/>
    </location>
</feature>
<feature type="signal peptide" evidence="2">
    <location>
        <begin position="1"/>
        <end position="25"/>
    </location>
</feature>
<feature type="compositionally biased region" description="Basic and acidic residues" evidence="1">
    <location>
        <begin position="950"/>
        <end position="962"/>
    </location>
</feature>
<evidence type="ECO:0000259" key="3">
    <source>
        <dbReference type="Pfam" id="PF24907"/>
    </source>
</evidence>
<evidence type="ECO:0000313" key="4">
    <source>
        <dbReference type="EMBL" id="MRG94857.1"/>
    </source>
</evidence>
<keyword evidence="5" id="KW-1185">Reference proteome</keyword>
<feature type="compositionally biased region" description="Acidic residues" evidence="1">
    <location>
        <begin position="599"/>
        <end position="624"/>
    </location>
</feature>
<proteinExistence type="predicted"/>
<protein>
    <recommendedName>
        <fullName evidence="3">Integrin beta-like protein A-E N-terminal domain-containing protein</fullName>
    </recommendedName>
</protein>
<evidence type="ECO:0000256" key="1">
    <source>
        <dbReference type="SAM" id="MobiDB-lite"/>
    </source>
</evidence>
<evidence type="ECO:0000313" key="5">
    <source>
        <dbReference type="Proteomes" id="UP000440224"/>
    </source>
</evidence>
<feature type="compositionally biased region" description="Basic and acidic residues" evidence="1">
    <location>
        <begin position="788"/>
        <end position="800"/>
    </location>
</feature>
<dbReference type="InterPro" id="IPR021655">
    <property type="entry name" value="Put_metal-bd"/>
</dbReference>
<feature type="region of interest" description="Disordered" evidence="1">
    <location>
        <begin position="583"/>
        <end position="921"/>
    </location>
</feature>
<dbReference type="Pfam" id="PF24907">
    <property type="entry name" value="SIBA-E_N"/>
    <property type="match status" value="1"/>
</dbReference>
<dbReference type="AlphaFoldDB" id="A0A6N7PTE5"/>
<sequence>MSKFKGFLAVLAALCVFVFAQRAEATHFRYGNITWTVPNPNEEPRTVAFEVTVAWRSDYIDSTILNFGDGSTNPSTQGTFLGTGFDTGGNEYSFYRYRVLHTYATAGQYTAFFTSCCRISELINAGDDTFRVEAKVDLTPGNRGNAISVLPAIVQMQVGGIRTIQIPAIDPDGAPVSCRFAKNNEIGDTTTIMPPVIGGTAPTLTQSSNPPGCTLTWDTTAGVGGSRYAVQVVLESTNPQNNNVSSAALDFILELVQSPVPTCTGSGSWVAEVGDTLTKTFTGTLPNSTLLLTSIGSIGVLNPGINTTNPSPFGTTLTWTPSKFDAGTHVLAVIFTTPQNISGYCTATITVPQCPQYGTPCSGGVGACYTPGILKCSGPNVVCTAVPKNPSPEICNNIDDDCNGTVDDNNPESNLPCNTPFPSICKPGVTNCNAGVLECVGDVAPGSVPETCNTIDDDCDGQADEGYGTGVDCSDGIGVCQVYGKIVCDGPESTKCSAMANGPGSELCDGMDNDCDGEVDEDLGLGDACTSGLGECQASGVNVCGAQGAVVCSGTAGTPVFEVCFDGLDNDCEGTVDNGCGDADGDGIFDGVEEREGTDPNDADSDDDGVLDNDEPLWDEDSDGDGLINALDPDSDDDGVFDGTELGKNCDDPATEAELGHCKPDGDSGQTVTDPLNADTDGDDKSDGSEDPNLNGVIDLDEGDPQNPGDASKTKDFDDDGLGDALEKTLGTNEKDADSDDDGLLDGDERNPSDDTDGDGLINVLDVDSDNDALFDGTEAGKGCQHPSTDKMAGHCRADGDLGGTKTSVVSRDTDKGGVIDGSEDANLNGVVNAGELDPRSGDDDQNVVDSDGDGLSDALEGALKTGVNDADSDDDGLADGDEPNPSDDNDGDGGINLKDFDADNDGLFDGTEAGRACDGEGTELSADKCIADMDSGVTKTLVLVADTDGGSKNDGDEDKNRNGVVDADETNPLFAGDDLGTSPGCGRDADCGNTSSGMICEDGSCVAGCRGVEGNTCPEGQVCNSTTNAAGQCEPKPPVDEVPGTPGSAEGCGCRTAPSQGGALPITLTLVAGLLLATRRRRAA</sequence>
<dbReference type="InterPro" id="IPR024038">
    <property type="entry name" value="MYXO-CTERM"/>
</dbReference>
<feature type="compositionally biased region" description="Acidic residues" evidence="1">
    <location>
        <begin position="737"/>
        <end position="746"/>
    </location>
</feature>
<reference evidence="4 5" key="1">
    <citation type="submission" date="2019-10" db="EMBL/GenBank/DDBJ databases">
        <title>A soil myxobacterium in the family Polyangiaceae.</title>
        <authorList>
            <person name="Li Y."/>
            <person name="Wang J."/>
        </authorList>
    </citation>
    <scope>NUCLEOTIDE SEQUENCE [LARGE SCALE GENOMIC DNA]</scope>
    <source>
        <strain evidence="4 5">DSM 14734</strain>
    </source>
</reference>
<feature type="region of interest" description="Disordered" evidence="1">
    <location>
        <begin position="947"/>
        <end position="976"/>
    </location>
</feature>
<dbReference type="InterPro" id="IPR056844">
    <property type="entry name" value="SibA-E_N"/>
</dbReference>
<feature type="domain" description="Integrin beta-like protein A-E N-terminal" evidence="3">
    <location>
        <begin position="29"/>
        <end position="137"/>
    </location>
</feature>
<feature type="compositionally biased region" description="Acidic residues" evidence="1">
    <location>
        <begin position="844"/>
        <end position="855"/>
    </location>
</feature>
<organism evidence="4 5">
    <name type="scientific">Polyangium spumosum</name>
    <dbReference type="NCBI Taxonomy" id="889282"/>
    <lineage>
        <taxon>Bacteria</taxon>
        <taxon>Pseudomonadati</taxon>
        <taxon>Myxococcota</taxon>
        <taxon>Polyangia</taxon>
        <taxon>Polyangiales</taxon>
        <taxon>Polyangiaceae</taxon>
        <taxon>Polyangium</taxon>
    </lineage>
</organism>
<dbReference type="Pfam" id="PF11617">
    <property type="entry name" value="Cu-binding_MopE"/>
    <property type="match status" value="4"/>
</dbReference>
<accession>A0A6N7PTE5</accession>
<dbReference type="OrthoDB" id="976756at2"/>
<dbReference type="Proteomes" id="UP000440224">
    <property type="component" value="Unassembled WGS sequence"/>
</dbReference>
<dbReference type="RefSeq" id="WP_153821656.1">
    <property type="nucleotide sequence ID" value="NZ_WJIE01000006.1"/>
</dbReference>
<feature type="compositionally biased region" description="Acidic residues" evidence="1">
    <location>
        <begin position="871"/>
        <end position="892"/>
    </location>
</feature>
<dbReference type="EMBL" id="WJIE01000006">
    <property type="protein sequence ID" value="MRG94857.1"/>
    <property type="molecule type" value="Genomic_DNA"/>
</dbReference>